<dbReference type="GO" id="GO:0003743">
    <property type="term" value="F:translation initiation factor activity"/>
    <property type="evidence" value="ECO:0007669"/>
    <property type="project" value="UniProtKB-KW"/>
</dbReference>
<accession>A0A2P2QQP3</accession>
<name>A0A2P2QQP3_RHIMU</name>
<organism evidence="1">
    <name type="scientific">Rhizophora mucronata</name>
    <name type="common">Asiatic mangrove</name>
    <dbReference type="NCBI Taxonomy" id="61149"/>
    <lineage>
        <taxon>Eukaryota</taxon>
        <taxon>Viridiplantae</taxon>
        <taxon>Streptophyta</taxon>
        <taxon>Embryophyta</taxon>
        <taxon>Tracheophyta</taxon>
        <taxon>Spermatophyta</taxon>
        <taxon>Magnoliopsida</taxon>
        <taxon>eudicotyledons</taxon>
        <taxon>Gunneridae</taxon>
        <taxon>Pentapetalae</taxon>
        <taxon>rosids</taxon>
        <taxon>fabids</taxon>
        <taxon>Malpighiales</taxon>
        <taxon>Rhizophoraceae</taxon>
        <taxon>Rhizophora</taxon>
    </lineage>
</organism>
<sequence>MPTTKRESETLVNE</sequence>
<keyword evidence="1" id="KW-0648">Protein biosynthesis</keyword>
<protein>
    <submittedName>
        <fullName evidence="1">Eukaryotic translation initiation factor 5A eIF-5A</fullName>
    </submittedName>
</protein>
<proteinExistence type="predicted"/>
<evidence type="ECO:0000313" key="1">
    <source>
        <dbReference type="EMBL" id="MBX69366.1"/>
    </source>
</evidence>
<dbReference type="EMBL" id="GGEC01088882">
    <property type="protein sequence ID" value="MBX69366.1"/>
    <property type="molecule type" value="Transcribed_RNA"/>
</dbReference>
<keyword evidence="1" id="KW-0396">Initiation factor</keyword>
<reference evidence="1" key="1">
    <citation type="submission" date="2018-02" db="EMBL/GenBank/DDBJ databases">
        <title>Rhizophora mucronata_Transcriptome.</title>
        <authorList>
            <person name="Meera S.P."/>
            <person name="Sreeshan A."/>
            <person name="Augustine A."/>
        </authorList>
    </citation>
    <scope>NUCLEOTIDE SEQUENCE</scope>
    <source>
        <tissue evidence="1">Leaf</tissue>
    </source>
</reference>